<dbReference type="EMBL" id="BSOG01000002">
    <property type="protein sequence ID" value="GLR13355.1"/>
    <property type="molecule type" value="Genomic_DNA"/>
</dbReference>
<dbReference type="Proteomes" id="UP001156706">
    <property type="component" value="Unassembled WGS sequence"/>
</dbReference>
<protein>
    <recommendedName>
        <fullName evidence="4">Alanine racemase</fullName>
        <ecNumber evidence="4">5.1.1.1</ecNumber>
    </recommendedName>
</protein>
<evidence type="ECO:0000256" key="4">
    <source>
        <dbReference type="HAMAP-Rule" id="MF_01201"/>
    </source>
</evidence>
<organism evidence="6 7">
    <name type="scientific">Chitinimonas prasina</name>
    <dbReference type="NCBI Taxonomy" id="1434937"/>
    <lineage>
        <taxon>Bacteria</taxon>
        <taxon>Pseudomonadati</taxon>
        <taxon>Pseudomonadota</taxon>
        <taxon>Betaproteobacteria</taxon>
        <taxon>Neisseriales</taxon>
        <taxon>Chitinibacteraceae</taxon>
        <taxon>Chitinimonas</taxon>
    </lineage>
</organism>
<comment type="pathway">
    <text evidence="4">Amino-acid biosynthesis; D-alanine biosynthesis; D-alanine from L-alanine: step 1/1.</text>
</comment>
<evidence type="ECO:0000256" key="1">
    <source>
        <dbReference type="ARBA" id="ARBA00001933"/>
    </source>
</evidence>
<name>A0ABQ5YEF1_9NEIS</name>
<dbReference type="Gene3D" id="2.40.37.10">
    <property type="entry name" value="Lyase, Ornithine Decarboxylase, Chain A, domain 1"/>
    <property type="match status" value="1"/>
</dbReference>
<dbReference type="InterPro" id="IPR029066">
    <property type="entry name" value="PLP-binding_barrel"/>
</dbReference>
<dbReference type="RefSeq" id="WP_284196460.1">
    <property type="nucleotide sequence ID" value="NZ_BSOG01000002.1"/>
</dbReference>
<comment type="function">
    <text evidence="4">Catalyzes the interconversion of L-alanine and D-alanine. May also act on other amino acids.</text>
</comment>
<dbReference type="InterPro" id="IPR009006">
    <property type="entry name" value="Ala_racemase/Decarboxylase_C"/>
</dbReference>
<gene>
    <name evidence="6" type="primary">dadX</name>
    <name evidence="6" type="ORF">GCM10007907_21450</name>
</gene>
<accession>A0ABQ5YEF1</accession>
<comment type="caution">
    <text evidence="6">The sequence shown here is derived from an EMBL/GenBank/DDBJ whole genome shotgun (WGS) entry which is preliminary data.</text>
</comment>
<dbReference type="EC" id="5.1.1.1" evidence="4"/>
<feature type="modified residue" description="N6-(pyridoxal phosphate)lysine" evidence="4">
    <location>
        <position position="34"/>
    </location>
</feature>
<dbReference type="Gene3D" id="3.20.20.10">
    <property type="entry name" value="Alanine racemase"/>
    <property type="match status" value="1"/>
</dbReference>
<dbReference type="HAMAP" id="MF_01201">
    <property type="entry name" value="Ala_racemase"/>
    <property type="match status" value="1"/>
</dbReference>
<dbReference type="InterPro" id="IPR020622">
    <property type="entry name" value="Ala_racemase_pyridoxalP-BS"/>
</dbReference>
<dbReference type="Pfam" id="PF00842">
    <property type="entry name" value="Ala_racemase_C"/>
    <property type="match status" value="1"/>
</dbReference>
<dbReference type="InterPro" id="IPR000821">
    <property type="entry name" value="Ala_racemase"/>
</dbReference>
<dbReference type="PANTHER" id="PTHR30511">
    <property type="entry name" value="ALANINE RACEMASE"/>
    <property type="match status" value="1"/>
</dbReference>
<proteinExistence type="inferred from homology"/>
<evidence type="ECO:0000313" key="7">
    <source>
        <dbReference type="Proteomes" id="UP001156706"/>
    </source>
</evidence>
<dbReference type="SUPFAM" id="SSF50621">
    <property type="entry name" value="Alanine racemase C-terminal domain-like"/>
    <property type="match status" value="1"/>
</dbReference>
<dbReference type="InterPro" id="IPR001608">
    <property type="entry name" value="Ala_racemase_N"/>
</dbReference>
<feature type="active site" description="Proton acceptor; specific for L-alanine" evidence="4">
    <location>
        <position position="252"/>
    </location>
</feature>
<comment type="cofactor">
    <cofactor evidence="1 4">
        <name>pyridoxal 5'-phosphate</name>
        <dbReference type="ChEBI" id="CHEBI:597326"/>
    </cofactor>
</comment>
<sequence length="355" mass="38131">MSRPLTATISLSALRHNYLLAKRLHGGRVLAIVKANAYGHGAVRCAQALEDIADGFGVAAIEEALQLREAGIKKPILLLEGWFEASELALIDQYDLWTALHSEAQIADIEAAELSRPLTIWAKIDTGMHRLGLQPAAFKAAYDRMQASGKVGKVIAMTHFARADELDVETTSQAASLFQAAIDGLGLETSLCNSGAILGWPTTHGDWGRAGIMLYGGVGTDRVLPDWPLPVMALDSQLIAIRELSRGEAIGYGARFVTEQATRMGVVACGYADGYPRIVPTGTPVLINGRRSRILGRVSMDMLVVDLSEHPEAVVGTAVRLWGEGLPASEIAAAAGTIDYELFCNVKRARLIYQA</sequence>
<evidence type="ECO:0000259" key="5">
    <source>
        <dbReference type="SMART" id="SM01005"/>
    </source>
</evidence>
<keyword evidence="3 4" id="KW-0413">Isomerase</keyword>
<evidence type="ECO:0000313" key="6">
    <source>
        <dbReference type="EMBL" id="GLR13355.1"/>
    </source>
</evidence>
<keyword evidence="2 4" id="KW-0663">Pyridoxal phosphate</keyword>
<dbReference type="SUPFAM" id="SSF51419">
    <property type="entry name" value="PLP-binding barrel"/>
    <property type="match status" value="1"/>
</dbReference>
<dbReference type="PANTHER" id="PTHR30511:SF0">
    <property type="entry name" value="ALANINE RACEMASE, CATABOLIC-RELATED"/>
    <property type="match status" value="1"/>
</dbReference>
<dbReference type="SMART" id="SM01005">
    <property type="entry name" value="Ala_racemase_C"/>
    <property type="match status" value="1"/>
</dbReference>
<comment type="catalytic activity">
    <reaction evidence="4">
        <text>L-alanine = D-alanine</text>
        <dbReference type="Rhea" id="RHEA:20249"/>
        <dbReference type="ChEBI" id="CHEBI:57416"/>
        <dbReference type="ChEBI" id="CHEBI:57972"/>
        <dbReference type="EC" id="5.1.1.1"/>
    </reaction>
</comment>
<dbReference type="CDD" id="cd06827">
    <property type="entry name" value="PLPDE_III_AR_proteobact"/>
    <property type="match status" value="1"/>
</dbReference>
<reference evidence="7" key="1">
    <citation type="journal article" date="2019" name="Int. J. Syst. Evol. Microbiol.">
        <title>The Global Catalogue of Microorganisms (GCM) 10K type strain sequencing project: providing services to taxonomists for standard genome sequencing and annotation.</title>
        <authorList>
            <consortium name="The Broad Institute Genomics Platform"/>
            <consortium name="The Broad Institute Genome Sequencing Center for Infectious Disease"/>
            <person name="Wu L."/>
            <person name="Ma J."/>
        </authorList>
    </citation>
    <scope>NUCLEOTIDE SEQUENCE [LARGE SCALE GENOMIC DNA]</scope>
    <source>
        <strain evidence="7">NBRC 110044</strain>
    </source>
</reference>
<comment type="similarity">
    <text evidence="4">Belongs to the alanine racemase family.</text>
</comment>
<dbReference type="PRINTS" id="PR00992">
    <property type="entry name" value="ALARACEMASE"/>
</dbReference>
<feature type="binding site" evidence="4">
    <location>
        <position position="300"/>
    </location>
    <ligand>
        <name>substrate</name>
    </ligand>
</feature>
<feature type="binding site" evidence="4">
    <location>
        <position position="130"/>
    </location>
    <ligand>
        <name>substrate</name>
    </ligand>
</feature>
<feature type="domain" description="Alanine racemase C-terminal" evidence="5">
    <location>
        <begin position="231"/>
        <end position="354"/>
    </location>
</feature>
<feature type="active site" description="Proton acceptor; specific for D-alanine" evidence="4">
    <location>
        <position position="34"/>
    </location>
</feature>
<dbReference type="Pfam" id="PF01168">
    <property type="entry name" value="Ala_racemase_N"/>
    <property type="match status" value="1"/>
</dbReference>
<keyword evidence="7" id="KW-1185">Reference proteome</keyword>
<dbReference type="PROSITE" id="PS00395">
    <property type="entry name" value="ALANINE_RACEMASE"/>
    <property type="match status" value="1"/>
</dbReference>
<evidence type="ECO:0000256" key="3">
    <source>
        <dbReference type="ARBA" id="ARBA00023235"/>
    </source>
</evidence>
<evidence type="ECO:0000256" key="2">
    <source>
        <dbReference type="ARBA" id="ARBA00022898"/>
    </source>
</evidence>
<dbReference type="InterPro" id="IPR011079">
    <property type="entry name" value="Ala_racemase_C"/>
</dbReference>
<dbReference type="NCBIfam" id="TIGR00492">
    <property type="entry name" value="alr"/>
    <property type="match status" value="1"/>
</dbReference>